<evidence type="ECO:0000313" key="3">
    <source>
        <dbReference type="Proteomes" id="UP000016569"/>
    </source>
</evidence>
<dbReference type="GO" id="GO:0061504">
    <property type="term" value="P:cyclic threonylcarbamoyladenosine biosynthetic process"/>
    <property type="evidence" value="ECO:0007669"/>
    <property type="project" value="TreeGrafter"/>
</dbReference>
<name>A0A8E0NB82_9CAUL</name>
<accession>A0A8E0NB82</accession>
<evidence type="ECO:0000313" key="2">
    <source>
        <dbReference type="EMBL" id="GAD58605.1"/>
    </source>
</evidence>
<dbReference type="AlphaFoldDB" id="A0A8E0NB82"/>
<dbReference type="GO" id="GO:0061503">
    <property type="term" value="F:tRNA threonylcarbamoyladenosine dehydratase"/>
    <property type="evidence" value="ECO:0007669"/>
    <property type="project" value="TreeGrafter"/>
</dbReference>
<reference evidence="3" key="1">
    <citation type="journal article" date="2013" name="Genome Announc.">
        <title>Draft Genome Sequence of the Dimorphic Prosthecate Bacterium Brevundimonas abyssalis TAR-001T.</title>
        <authorList>
            <person name="Tsubouchi T."/>
            <person name="Nishi S."/>
            <person name="Usui K."/>
            <person name="Shimane Y."/>
            <person name="Takaki Y."/>
            <person name="Maruyama T."/>
            <person name="Hatada Y."/>
        </authorList>
    </citation>
    <scope>NUCLEOTIDE SEQUENCE [LARGE SCALE GENOMIC DNA]</scope>
    <source>
        <strain evidence="3">TAR-001</strain>
    </source>
</reference>
<dbReference type="Pfam" id="PF00899">
    <property type="entry name" value="ThiF"/>
    <property type="match status" value="1"/>
</dbReference>
<dbReference type="SUPFAM" id="SSF69572">
    <property type="entry name" value="Activating enzymes of the ubiquitin-like proteins"/>
    <property type="match status" value="1"/>
</dbReference>
<dbReference type="PANTHER" id="PTHR43267:SF1">
    <property type="entry name" value="TRNA THREONYLCARBAMOYLADENOSINE DEHYDRATASE"/>
    <property type="match status" value="1"/>
</dbReference>
<gene>
    <name evidence="2" type="ORF">MBEBAB_0855</name>
</gene>
<dbReference type="InterPro" id="IPR035985">
    <property type="entry name" value="Ubiquitin-activating_enz"/>
</dbReference>
<dbReference type="PANTHER" id="PTHR43267">
    <property type="entry name" value="TRNA THREONYLCARBAMOYLADENOSINE DEHYDRATASE"/>
    <property type="match status" value="1"/>
</dbReference>
<evidence type="ECO:0000259" key="1">
    <source>
        <dbReference type="Pfam" id="PF00899"/>
    </source>
</evidence>
<dbReference type="EMBL" id="BATC01000009">
    <property type="protein sequence ID" value="GAD58605.1"/>
    <property type="molecule type" value="Genomic_DNA"/>
</dbReference>
<dbReference type="CDD" id="cd01483">
    <property type="entry name" value="E1_enzyme_family"/>
    <property type="match status" value="1"/>
</dbReference>
<dbReference type="Gene3D" id="3.40.50.720">
    <property type="entry name" value="NAD(P)-binding Rossmann-like Domain"/>
    <property type="match status" value="1"/>
</dbReference>
<sequence length="377" mass="40519">MKVLKIHSHPNGYRGFSALDDASDRELFAAVSLKVPGPHISAVMLPDGEILARLVMDDGTFRAVDRVAVVGDDLVFWPDPLAAANDFDQRHRQVFGDRTTNLLRALTVAVVGISGTGSPTVEMLARLGVGRILLIDPDVVEGRNLNRIWGSTRSDAEVGANKALMMRGHLDRMGLGTDVVDFQGRVDTVEAIQLISIADVLIGCVDSLEGRDTLNRVATFYTLPYLDIGVRLDADGQGGVASVSAAVHYLQPGGASLKSRGVYSDEGLRAEYLKRTDQPFYEDQVRRGYIRGVRVDSPAVISVNTLAAASAVNELLARLHPFRTVNNADVAVQKLLLTHGRTIHRGDGDPDLELAPLVGRGDCTPPIGCGRIETAAA</sequence>
<comment type="caution">
    <text evidence="2">The sequence shown here is derived from an EMBL/GenBank/DDBJ whole genome shotgun (WGS) entry which is preliminary data.</text>
</comment>
<organism evidence="2 3">
    <name type="scientific">Brevundimonas abyssalis TAR-001</name>
    <dbReference type="NCBI Taxonomy" id="1391729"/>
    <lineage>
        <taxon>Bacteria</taxon>
        <taxon>Pseudomonadati</taxon>
        <taxon>Pseudomonadota</taxon>
        <taxon>Alphaproteobacteria</taxon>
        <taxon>Caulobacterales</taxon>
        <taxon>Caulobacteraceae</taxon>
        <taxon>Brevundimonas</taxon>
    </lineage>
</organism>
<dbReference type="InterPro" id="IPR045886">
    <property type="entry name" value="ThiF/MoeB/HesA"/>
</dbReference>
<proteinExistence type="predicted"/>
<protein>
    <submittedName>
        <fullName evidence="2">Dinucleotide-utilizing enzymes</fullName>
    </submittedName>
</protein>
<dbReference type="GO" id="GO:0008641">
    <property type="term" value="F:ubiquitin-like modifier activating enzyme activity"/>
    <property type="evidence" value="ECO:0007669"/>
    <property type="project" value="InterPro"/>
</dbReference>
<feature type="domain" description="THIF-type NAD/FAD binding fold" evidence="1">
    <location>
        <begin position="90"/>
        <end position="231"/>
    </location>
</feature>
<dbReference type="InterPro" id="IPR000594">
    <property type="entry name" value="ThiF_NAD_FAD-bd"/>
</dbReference>
<keyword evidence="3" id="KW-1185">Reference proteome</keyword>
<dbReference type="Proteomes" id="UP000016569">
    <property type="component" value="Unassembled WGS sequence"/>
</dbReference>